<evidence type="ECO:0000313" key="2">
    <source>
        <dbReference type="Proteomes" id="UP000219636"/>
    </source>
</evidence>
<evidence type="ECO:0000313" key="1">
    <source>
        <dbReference type="EMBL" id="SOC02379.1"/>
    </source>
</evidence>
<dbReference type="AlphaFoldDB" id="A0A285S5R5"/>
<accession>A0A285S5R5</accession>
<sequence>MRTKVPMTNKDVNLLRLKESMDEIIFNNIDTSQNWEKAYSSLSELLDQFVEYYISATQVANGETPKVNTFWMMFLDIISKLIYFQSLSYYKMQSEKSAKVIEETKDLFTLAANCIPNVQKIVNAEFLNEIANSFEEIEQSNGVSFERMILQKDNQPQECLKHFANFVEKYKI</sequence>
<keyword evidence="2" id="KW-1185">Reference proteome</keyword>
<gene>
    <name evidence="1" type="ORF">SAMN05880501_10323</name>
</gene>
<organism evidence="1 2">
    <name type="scientific">Ureibacillus xyleni</name>
    <dbReference type="NCBI Taxonomy" id="614648"/>
    <lineage>
        <taxon>Bacteria</taxon>
        <taxon>Bacillati</taxon>
        <taxon>Bacillota</taxon>
        <taxon>Bacilli</taxon>
        <taxon>Bacillales</taxon>
        <taxon>Caryophanaceae</taxon>
        <taxon>Ureibacillus</taxon>
    </lineage>
</organism>
<name>A0A285S5R5_9BACL</name>
<dbReference type="Proteomes" id="UP000219636">
    <property type="component" value="Unassembled WGS sequence"/>
</dbReference>
<dbReference type="EMBL" id="OBMQ01000003">
    <property type="protein sequence ID" value="SOC02379.1"/>
    <property type="molecule type" value="Genomic_DNA"/>
</dbReference>
<reference evidence="2" key="1">
    <citation type="submission" date="2017-08" db="EMBL/GenBank/DDBJ databases">
        <authorList>
            <person name="Varghese N."/>
            <person name="Submissions S."/>
        </authorList>
    </citation>
    <scope>NUCLEOTIDE SEQUENCE [LARGE SCALE GENOMIC DNA]</scope>
    <source>
        <strain evidence="2">JC22</strain>
    </source>
</reference>
<dbReference type="OrthoDB" id="2455618at2"/>
<dbReference type="RefSeq" id="WP_097072716.1">
    <property type="nucleotide sequence ID" value="NZ_OBMQ01000003.1"/>
</dbReference>
<protein>
    <submittedName>
        <fullName evidence="1">Uncharacterized protein</fullName>
    </submittedName>
</protein>
<proteinExistence type="predicted"/>